<reference evidence="2 3" key="1">
    <citation type="submission" date="2018-04" db="EMBL/GenBank/DDBJ databases">
        <title>Genomic Encyclopedia of Type Strains, Phase III (KMG-III): the genomes of soil and plant-associated and newly described type strains.</title>
        <authorList>
            <person name="Whitman W."/>
        </authorList>
    </citation>
    <scope>NUCLEOTIDE SEQUENCE [LARGE SCALE GENOMIC DNA]</scope>
    <source>
        <strain evidence="2 3">KA25</strain>
    </source>
</reference>
<evidence type="ECO:0000313" key="2">
    <source>
        <dbReference type="EMBL" id="PTR18934.1"/>
    </source>
</evidence>
<organism evidence="2 3">
    <name type="scientific">Cereibacter azotoformans</name>
    <dbReference type="NCBI Taxonomy" id="43057"/>
    <lineage>
        <taxon>Bacteria</taxon>
        <taxon>Pseudomonadati</taxon>
        <taxon>Pseudomonadota</taxon>
        <taxon>Alphaproteobacteria</taxon>
        <taxon>Rhodobacterales</taxon>
        <taxon>Paracoccaceae</taxon>
        <taxon>Cereibacter</taxon>
    </lineage>
</organism>
<evidence type="ECO:0008006" key="4">
    <source>
        <dbReference type="Google" id="ProtNLM"/>
    </source>
</evidence>
<keyword evidence="1" id="KW-1133">Transmembrane helix</keyword>
<dbReference type="OrthoDB" id="7876494at2"/>
<feature type="transmembrane region" description="Helical" evidence="1">
    <location>
        <begin position="28"/>
        <end position="50"/>
    </location>
</feature>
<dbReference type="RefSeq" id="WP_011908226.1">
    <property type="nucleotide sequence ID" value="NZ_CP089965.1"/>
</dbReference>
<proteinExistence type="predicted"/>
<keyword evidence="1" id="KW-0472">Membrane</keyword>
<sequence length="54" mass="5691">MIVLAGAVLGAFMGAATARRHGGQRLDMLQYGAGFAIAFALIGLFLTILIERLL</sequence>
<protein>
    <recommendedName>
        <fullName evidence="4">Apolipoprotein acyltransferase</fullName>
    </recommendedName>
</protein>
<evidence type="ECO:0000256" key="1">
    <source>
        <dbReference type="SAM" id="Phobius"/>
    </source>
</evidence>
<dbReference type="EMBL" id="QAOT01000006">
    <property type="protein sequence ID" value="PTR18934.1"/>
    <property type="molecule type" value="Genomic_DNA"/>
</dbReference>
<keyword evidence="1" id="KW-0812">Transmembrane</keyword>
<keyword evidence="3" id="KW-1185">Reference proteome</keyword>
<gene>
    <name evidence="2" type="ORF">C8J28_10682</name>
</gene>
<evidence type="ECO:0000313" key="3">
    <source>
        <dbReference type="Proteomes" id="UP000244060"/>
    </source>
</evidence>
<comment type="caution">
    <text evidence="2">The sequence shown here is derived from an EMBL/GenBank/DDBJ whole genome shotgun (WGS) entry which is preliminary data.</text>
</comment>
<name>A0A2T5K941_9RHOB</name>
<dbReference type="AlphaFoldDB" id="A0A2T5K941"/>
<accession>A0A2T5K941</accession>
<dbReference type="Proteomes" id="UP000244060">
    <property type="component" value="Unassembled WGS sequence"/>
</dbReference>